<dbReference type="EMBL" id="LAZR01016029">
    <property type="protein sequence ID" value="KKM06291.1"/>
    <property type="molecule type" value="Genomic_DNA"/>
</dbReference>
<comment type="catalytic activity">
    <reaction evidence="8">
        <text>a 2'-deoxycytidine in DNA + S-adenosyl-L-methionine = an N(4)-methyl-2'-deoxycytidine in DNA + S-adenosyl-L-homocysteine + H(+)</text>
        <dbReference type="Rhea" id="RHEA:16857"/>
        <dbReference type="Rhea" id="RHEA-COMP:11369"/>
        <dbReference type="Rhea" id="RHEA-COMP:13674"/>
        <dbReference type="ChEBI" id="CHEBI:15378"/>
        <dbReference type="ChEBI" id="CHEBI:57856"/>
        <dbReference type="ChEBI" id="CHEBI:59789"/>
        <dbReference type="ChEBI" id="CHEBI:85452"/>
        <dbReference type="ChEBI" id="CHEBI:137933"/>
        <dbReference type="EC" id="2.1.1.113"/>
    </reaction>
</comment>
<evidence type="ECO:0000259" key="10">
    <source>
        <dbReference type="Pfam" id="PF01555"/>
    </source>
</evidence>
<evidence type="ECO:0000256" key="1">
    <source>
        <dbReference type="ARBA" id="ARBA00010203"/>
    </source>
</evidence>
<dbReference type="PRINTS" id="PR00508">
    <property type="entry name" value="S21N4MTFRASE"/>
</dbReference>
<sequence>MIELKKLKDQSVNCCVTSPPYWGLRDYGHEDQLGLEKTPEEYVEKIVQIFREVKRVLKDDGTLWLNLSDSYAGSGKGRLSDGSHSIGGLQDTNKGSNKGKILKLNALNYKPKDLVGIPWMTAFALRADDWYLRQDIIWHKPNPMPESVTDRCTKSHEYIFLMSKSKKYYYDQESIKTSLADSTILRLGQNIDNQNGSNRVPGKTNGTMKAVRFGGNKAEGYGTRIHSGKEYKPRKGYSHRGTGDKKLSTHSGNYAADGSLIGGGMANKRSVWTVTTKPFKEAHFATFPEKLIVDCIKAGCPEGGIVLDPFAGAFTTPLVARKLNRNFMAIELNSSYIKIGKNRLYKELGAFI</sequence>
<dbReference type="GO" id="GO:0003677">
    <property type="term" value="F:DNA binding"/>
    <property type="evidence" value="ECO:0007669"/>
    <property type="project" value="UniProtKB-KW"/>
</dbReference>
<dbReference type="GO" id="GO:0009307">
    <property type="term" value="P:DNA restriction-modification system"/>
    <property type="evidence" value="ECO:0007669"/>
    <property type="project" value="UniProtKB-KW"/>
</dbReference>
<protein>
    <recommendedName>
        <fullName evidence="2">site-specific DNA-methyltransferase (cytosine-N(4)-specific)</fullName>
        <ecNumber evidence="2">2.1.1.113</ecNumber>
    </recommendedName>
</protein>
<keyword evidence="4" id="KW-0808">Transferase</keyword>
<dbReference type="GO" id="GO:0008170">
    <property type="term" value="F:N-methyltransferase activity"/>
    <property type="evidence" value="ECO:0007669"/>
    <property type="project" value="InterPro"/>
</dbReference>
<dbReference type="GO" id="GO:0032259">
    <property type="term" value="P:methylation"/>
    <property type="evidence" value="ECO:0007669"/>
    <property type="project" value="UniProtKB-KW"/>
</dbReference>
<evidence type="ECO:0000256" key="4">
    <source>
        <dbReference type="ARBA" id="ARBA00022679"/>
    </source>
</evidence>
<dbReference type="Gene3D" id="3.40.50.150">
    <property type="entry name" value="Vaccinia Virus protein VP39"/>
    <property type="match status" value="1"/>
</dbReference>
<keyword evidence="5" id="KW-0949">S-adenosyl-L-methionine</keyword>
<evidence type="ECO:0000256" key="8">
    <source>
        <dbReference type="ARBA" id="ARBA00049120"/>
    </source>
</evidence>
<evidence type="ECO:0000256" key="2">
    <source>
        <dbReference type="ARBA" id="ARBA00012185"/>
    </source>
</evidence>
<comment type="caution">
    <text evidence="11">The sequence shown here is derived from an EMBL/GenBank/DDBJ whole genome shotgun (WGS) entry which is preliminary data.</text>
</comment>
<evidence type="ECO:0000256" key="3">
    <source>
        <dbReference type="ARBA" id="ARBA00022603"/>
    </source>
</evidence>
<feature type="domain" description="DNA methylase N-4/N-6" evidence="10">
    <location>
        <begin position="12"/>
        <end position="341"/>
    </location>
</feature>
<dbReference type="InterPro" id="IPR029063">
    <property type="entry name" value="SAM-dependent_MTases_sf"/>
</dbReference>
<evidence type="ECO:0000313" key="11">
    <source>
        <dbReference type="EMBL" id="KKM06291.1"/>
    </source>
</evidence>
<proteinExistence type="inferred from homology"/>
<dbReference type="Pfam" id="PF01555">
    <property type="entry name" value="N6_N4_Mtase"/>
    <property type="match status" value="1"/>
</dbReference>
<dbReference type="EC" id="2.1.1.113" evidence="2"/>
<dbReference type="InterPro" id="IPR001091">
    <property type="entry name" value="RM_Methyltransferase"/>
</dbReference>
<dbReference type="AlphaFoldDB" id="A0A0F9JKQ7"/>
<evidence type="ECO:0000256" key="7">
    <source>
        <dbReference type="ARBA" id="ARBA00023125"/>
    </source>
</evidence>
<dbReference type="InterPro" id="IPR017985">
    <property type="entry name" value="MeTrfase_CN4_CS"/>
</dbReference>
<evidence type="ECO:0000256" key="5">
    <source>
        <dbReference type="ARBA" id="ARBA00022691"/>
    </source>
</evidence>
<dbReference type="InterPro" id="IPR002941">
    <property type="entry name" value="DNA_methylase_N4/N6"/>
</dbReference>
<accession>A0A0F9JKQ7</accession>
<feature type="region of interest" description="Disordered" evidence="9">
    <location>
        <begin position="190"/>
        <end position="209"/>
    </location>
</feature>
<keyword evidence="6" id="KW-0680">Restriction system</keyword>
<dbReference type="PROSITE" id="PS00093">
    <property type="entry name" value="N4_MTASE"/>
    <property type="match status" value="1"/>
</dbReference>
<reference evidence="11" key="1">
    <citation type="journal article" date="2015" name="Nature">
        <title>Complex archaea that bridge the gap between prokaryotes and eukaryotes.</title>
        <authorList>
            <person name="Spang A."/>
            <person name="Saw J.H."/>
            <person name="Jorgensen S.L."/>
            <person name="Zaremba-Niedzwiedzka K."/>
            <person name="Martijn J."/>
            <person name="Lind A.E."/>
            <person name="van Eijk R."/>
            <person name="Schleper C."/>
            <person name="Guy L."/>
            <person name="Ettema T.J."/>
        </authorList>
    </citation>
    <scope>NUCLEOTIDE SEQUENCE</scope>
</reference>
<dbReference type="GO" id="GO:0015667">
    <property type="term" value="F:site-specific DNA-methyltransferase (cytosine-N4-specific) activity"/>
    <property type="evidence" value="ECO:0007669"/>
    <property type="project" value="UniProtKB-EC"/>
</dbReference>
<dbReference type="SUPFAM" id="SSF53335">
    <property type="entry name" value="S-adenosyl-L-methionine-dependent methyltransferases"/>
    <property type="match status" value="1"/>
</dbReference>
<organism evidence="11">
    <name type="scientific">marine sediment metagenome</name>
    <dbReference type="NCBI Taxonomy" id="412755"/>
    <lineage>
        <taxon>unclassified sequences</taxon>
        <taxon>metagenomes</taxon>
        <taxon>ecological metagenomes</taxon>
    </lineage>
</organism>
<comment type="similarity">
    <text evidence="1">Belongs to the N(4)/N(6)-methyltransferase family. N(4) subfamily.</text>
</comment>
<evidence type="ECO:0000256" key="9">
    <source>
        <dbReference type="SAM" id="MobiDB-lite"/>
    </source>
</evidence>
<keyword evidence="3" id="KW-0489">Methyltransferase</keyword>
<keyword evidence="7" id="KW-0238">DNA-binding</keyword>
<feature type="region of interest" description="Disordered" evidence="9">
    <location>
        <begin position="224"/>
        <end position="249"/>
    </location>
</feature>
<evidence type="ECO:0000256" key="6">
    <source>
        <dbReference type="ARBA" id="ARBA00022747"/>
    </source>
</evidence>
<gene>
    <name evidence="11" type="ORF">LCGC14_1745420</name>
</gene>
<name>A0A0F9JKQ7_9ZZZZ</name>